<comment type="cofactor">
    <cofactor evidence="1 6 7">
        <name>pyridoxal 5'-phosphate</name>
        <dbReference type="ChEBI" id="CHEBI:597326"/>
    </cofactor>
</comment>
<evidence type="ECO:0000256" key="1">
    <source>
        <dbReference type="ARBA" id="ARBA00001933"/>
    </source>
</evidence>
<dbReference type="InterPro" id="IPR002129">
    <property type="entry name" value="PyrdxlP-dep_de-COase"/>
</dbReference>
<evidence type="ECO:0008006" key="10">
    <source>
        <dbReference type="Google" id="ProtNLM"/>
    </source>
</evidence>
<evidence type="ECO:0000313" key="8">
    <source>
        <dbReference type="EnsemblPlants" id="AUR62025038-RA:cds"/>
    </source>
</evidence>
<dbReference type="EnsemblPlants" id="AUR62025038-RA">
    <property type="protein sequence ID" value="AUR62025038-RA:cds"/>
    <property type="gene ID" value="AUR62025038"/>
</dbReference>
<protein>
    <recommendedName>
        <fullName evidence="10">Histidine decarboxylase</fullName>
    </recommendedName>
</protein>
<name>A0A803M812_CHEQI</name>
<keyword evidence="4 6" id="KW-0663">Pyridoxal phosphate</keyword>
<sequence length="492" mass="55786">MVGFLDTLVFLEQDNNESQDVDNLVSFEKDWDKNKVMLLSNQPHHLISNISYRAAKPKSEERDYKTKSFELAQVVRATCLEIDEPSSDSYLKDVLGKYTKKWLERTHHHLGATHDAGYPINSNFDYSVLGELNRFSINNVGDPFIEGGYGVQSRDFEIGVLDWFADLWEIKKDEYWGYITNGGSEGNLHGILVGREVFPEGILYTSKESHYSVFKAAFILRMKCIQIETLTSGEIDCNDLKKQLLQNKDKPAILNINIGTTVKGAIDNLDLAIQTLRDCGFSRDRFYIHCDGALSSIMLPFQDQVPRVTFKKSIDSISVSGHKFVGCPMPCGIQIARIEHMKELTNDHDYIATRDATITGSRNGHTPIFLWFALNRKGKQGIRTEVKQCLDNAEHLKERLKAMGASVMLNKASIIVVFERPPEKEFIKRWQLSCTGNIAHICVMPHVTSDKINEFVIELIEKRSTWYKDGGKQPPCVASDIGKENCVCPLHK</sequence>
<dbReference type="SUPFAM" id="SSF53383">
    <property type="entry name" value="PLP-dependent transferases"/>
    <property type="match status" value="1"/>
</dbReference>
<evidence type="ECO:0000256" key="7">
    <source>
        <dbReference type="RuleBase" id="RU000382"/>
    </source>
</evidence>
<evidence type="ECO:0000256" key="3">
    <source>
        <dbReference type="ARBA" id="ARBA00022793"/>
    </source>
</evidence>
<reference evidence="8" key="2">
    <citation type="submission" date="2021-03" db="UniProtKB">
        <authorList>
            <consortium name="EnsemblPlants"/>
        </authorList>
    </citation>
    <scope>IDENTIFICATION</scope>
</reference>
<keyword evidence="9" id="KW-1185">Reference proteome</keyword>
<evidence type="ECO:0000256" key="5">
    <source>
        <dbReference type="ARBA" id="ARBA00023239"/>
    </source>
</evidence>
<keyword evidence="5 7" id="KW-0456">Lyase</keyword>
<reference evidence="8" key="1">
    <citation type="journal article" date="2017" name="Nature">
        <title>The genome of Chenopodium quinoa.</title>
        <authorList>
            <person name="Jarvis D.E."/>
            <person name="Ho Y.S."/>
            <person name="Lightfoot D.J."/>
            <person name="Schmoeckel S.M."/>
            <person name="Li B."/>
            <person name="Borm T.J.A."/>
            <person name="Ohyanagi H."/>
            <person name="Mineta K."/>
            <person name="Michell C.T."/>
            <person name="Saber N."/>
            <person name="Kharbatia N.M."/>
            <person name="Rupper R.R."/>
            <person name="Sharp A.R."/>
            <person name="Dally N."/>
            <person name="Boughton B.A."/>
            <person name="Woo Y.H."/>
            <person name="Gao G."/>
            <person name="Schijlen E.G.W.M."/>
            <person name="Guo X."/>
            <person name="Momin A.A."/>
            <person name="Negrao S."/>
            <person name="Al-Babili S."/>
            <person name="Gehring C."/>
            <person name="Roessner U."/>
            <person name="Jung C."/>
            <person name="Murphy K."/>
            <person name="Arold S.T."/>
            <person name="Gojobori T."/>
            <person name="van der Linden C.G."/>
            <person name="van Loo E.N."/>
            <person name="Jellen E.N."/>
            <person name="Maughan P.J."/>
            <person name="Tester M."/>
        </authorList>
    </citation>
    <scope>NUCLEOTIDE SEQUENCE [LARGE SCALE GENOMIC DNA]</scope>
    <source>
        <strain evidence="8">cv. PI 614886</strain>
    </source>
</reference>
<dbReference type="PROSITE" id="PS00392">
    <property type="entry name" value="DDC_GAD_HDC_YDC"/>
    <property type="match status" value="1"/>
</dbReference>
<dbReference type="GO" id="GO:0016831">
    <property type="term" value="F:carboxy-lyase activity"/>
    <property type="evidence" value="ECO:0007669"/>
    <property type="project" value="UniProtKB-KW"/>
</dbReference>
<dbReference type="InterPro" id="IPR015422">
    <property type="entry name" value="PyrdxlP-dep_Trfase_small"/>
</dbReference>
<dbReference type="PANTHER" id="PTHR46101:SF2">
    <property type="entry name" value="SERINE DECARBOXYLASE"/>
    <property type="match status" value="1"/>
</dbReference>
<dbReference type="GO" id="GO:0030170">
    <property type="term" value="F:pyridoxal phosphate binding"/>
    <property type="evidence" value="ECO:0007669"/>
    <property type="project" value="InterPro"/>
</dbReference>
<dbReference type="Proteomes" id="UP000596660">
    <property type="component" value="Unplaced"/>
</dbReference>
<keyword evidence="3" id="KW-0210">Decarboxylase</keyword>
<comment type="similarity">
    <text evidence="2 7">Belongs to the group II decarboxylase family.</text>
</comment>
<dbReference type="Pfam" id="PF00282">
    <property type="entry name" value="Pyridoxal_deC"/>
    <property type="match status" value="1"/>
</dbReference>
<dbReference type="PANTHER" id="PTHR46101">
    <property type="match status" value="1"/>
</dbReference>
<evidence type="ECO:0000256" key="4">
    <source>
        <dbReference type="ARBA" id="ARBA00022898"/>
    </source>
</evidence>
<dbReference type="InterPro" id="IPR051151">
    <property type="entry name" value="Group_II_Decarboxylase"/>
</dbReference>
<evidence type="ECO:0000256" key="6">
    <source>
        <dbReference type="PIRSR" id="PIRSR602129-50"/>
    </source>
</evidence>
<dbReference type="NCBIfam" id="NF002748">
    <property type="entry name" value="PRK02769.1"/>
    <property type="match status" value="1"/>
</dbReference>
<proteinExistence type="inferred from homology"/>
<dbReference type="Gene3D" id="3.90.1150.10">
    <property type="entry name" value="Aspartate Aminotransferase, domain 1"/>
    <property type="match status" value="1"/>
</dbReference>
<feature type="modified residue" description="N6-(pyridoxal phosphate)lysine" evidence="6">
    <location>
        <position position="323"/>
    </location>
</feature>
<dbReference type="InterPro" id="IPR021115">
    <property type="entry name" value="Pyridoxal-P_BS"/>
</dbReference>
<evidence type="ECO:0000256" key="2">
    <source>
        <dbReference type="ARBA" id="ARBA00009533"/>
    </source>
</evidence>
<dbReference type="AlphaFoldDB" id="A0A803M812"/>
<evidence type="ECO:0000313" key="9">
    <source>
        <dbReference type="Proteomes" id="UP000596660"/>
    </source>
</evidence>
<dbReference type="GO" id="GO:0019752">
    <property type="term" value="P:carboxylic acid metabolic process"/>
    <property type="evidence" value="ECO:0007669"/>
    <property type="project" value="InterPro"/>
</dbReference>
<gene>
    <name evidence="8" type="primary">LOC110711993</name>
</gene>
<dbReference type="InterPro" id="IPR015421">
    <property type="entry name" value="PyrdxlP-dep_Trfase_major"/>
</dbReference>
<dbReference type="Gene3D" id="3.40.640.10">
    <property type="entry name" value="Type I PLP-dependent aspartate aminotransferase-like (Major domain)"/>
    <property type="match status" value="1"/>
</dbReference>
<dbReference type="InterPro" id="IPR015424">
    <property type="entry name" value="PyrdxlP-dep_Trfase"/>
</dbReference>
<dbReference type="Gramene" id="AUR62025038-RA">
    <property type="protein sequence ID" value="AUR62025038-RA:cds"/>
    <property type="gene ID" value="AUR62025038"/>
</dbReference>
<organism evidence="8 9">
    <name type="scientific">Chenopodium quinoa</name>
    <name type="common">Quinoa</name>
    <dbReference type="NCBI Taxonomy" id="63459"/>
    <lineage>
        <taxon>Eukaryota</taxon>
        <taxon>Viridiplantae</taxon>
        <taxon>Streptophyta</taxon>
        <taxon>Embryophyta</taxon>
        <taxon>Tracheophyta</taxon>
        <taxon>Spermatophyta</taxon>
        <taxon>Magnoliopsida</taxon>
        <taxon>eudicotyledons</taxon>
        <taxon>Gunneridae</taxon>
        <taxon>Pentapetalae</taxon>
        <taxon>Caryophyllales</taxon>
        <taxon>Chenopodiaceae</taxon>
        <taxon>Chenopodioideae</taxon>
        <taxon>Atripliceae</taxon>
        <taxon>Chenopodium</taxon>
    </lineage>
</organism>
<accession>A0A803M812</accession>